<dbReference type="RefSeq" id="WP_132976534.1">
    <property type="nucleotide sequence ID" value="NZ_SMAO01000003.1"/>
</dbReference>
<evidence type="ECO:0000256" key="3">
    <source>
        <dbReference type="ARBA" id="ARBA00022448"/>
    </source>
</evidence>
<comment type="catalytic activity">
    <reaction evidence="14">
        <text>L-aspartyl-L-lysine(out) = L-aspartyl-L-lysine(in)</text>
        <dbReference type="Rhea" id="RHEA:79411"/>
        <dbReference type="ChEBI" id="CHEBI:229953"/>
    </reaction>
</comment>
<organism evidence="27 28">
    <name type="scientific">Thiobaca trueperi</name>
    <dbReference type="NCBI Taxonomy" id="127458"/>
    <lineage>
        <taxon>Bacteria</taxon>
        <taxon>Pseudomonadati</taxon>
        <taxon>Pseudomonadota</taxon>
        <taxon>Gammaproteobacteria</taxon>
        <taxon>Chromatiales</taxon>
        <taxon>Chromatiaceae</taxon>
        <taxon>Thiobaca</taxon>
    </lineage>
</organism>
<evidence type="ECO:0000256" key="1">
    <source>
        <dbReference type="ARBA" id="ARBA00004155"/>
    </source>
</evidence>
<evidence type="ECO:0000256" key="2">
    <source>
        <dbReference type="ARBA" id="ARBA00008335"/>
    </source>
</evidence>
<comment type="subcellular location">
    <subcellularLocation>
        <location evidence="1">Lysosome membrane</location>
        <topology evidence="1">Multi-pass membrane protein</topology>
    </subcellularLocation>
</comment>
<comment type="catalytic activity">
    <reaction evidence="8">
        <text>L-lysyl-L-alanine(out) = L-lysyl-L-alanine(in)</text>
        <dbReference type="Rhea" id="RHEA:79399"/>
        <dbReference type="ChEBI" id="CHEBI:229954"/>
    </reaction>
</comment>
<evidence type="ECO:0000256" key="17">
    <source>
        <dbReference type="ARBA" id="ARBA00044903"/>
    </source>
</evidence>
<evidence type="ECO:0000256" key="16">
    <source>
        <dbReference type="ARBA" id="ARBA00044900"/>
    </source>
</evidence>
<keyword evidence="7" id="KW-0458">Lysosome</keyword>
<feature type="transmembrane region" description="Helical" evidence="25">
    <location>
        <begin position="305"/>
        <end position="326"/>
    </location>
</feature>
<dbReference type="GO" id="GO:0022857">
    <property type="term" value="F:transmembrane transporter activity"/>
    <property type="evidence" value="ECO:0007669"/>
    <property type="project" value="InterPro"/>
</dbReference>
<name>A0A4R3N0A8_9GAMM</name>
<dbReference type="Pfam" id="PF07690">
    <property type="entry name" value="MFS_1"/>
    <property type="match status" value="2"/>
</dbReference>
<comment type="catalytic activity">
    <reaction evidence="11">
        <text>L-alpha-aminoacyl-L-histidine(out) = L-alpha-aminoacyl-L-histidine(in)</text>
        <dbReference type="Rhea" id="RHEA:79375"/>
        <dbReference type="ChEBI" id="CHEBI:229967"/>
    </reaction>
</comment>
<feature type="transmembrane region" description="Helical" evidence="25">
    <location>
        <begin position="332"/>
        <end position="352"/>
    </location>
</feature>
<comment type="catalytic activity">
    <reaction evidence="17">
        <text>L-arginyl-glycine(out) = L-arginyl-glycine(in)</text>
        <dbReference type="Rhea" id="RHEA:79391"/>
        <dbReference type="ChEBI" id="CHEBI:229955"/>
    </reaction>
</comment>
<dbReference type="InterPro" id="IPR052187">
    <property type="entry name" value="MFSD1"/>
</dbReference>
<comment type="function">
    <text evidence="23">Lysosomal dipeptide uniporter that selectively exports lysine, arginine or histidine-containing dipeptides with a net positive charge from the lysosome lumen into the cytosol. Could play a role in a specific type of protein O-glycosylation indirectly regulating macrophages migration and tissue invasion. Also essential for liver homeostasis.</text>
</comment>
<dbReference type="InterPro" id="IPR000849">
    <property type="entry name" value="Sugar_P_transporter"/>
</dbReference>
<comment type="catalytic activity">
    <reaction evidence="19">
        <text>L-alanyl-L-lysine(out) = L-alanyl-L-lysine(in)</text>
        <dbReference type="Rhea" id="RHEA:79415"/>
        <dbReference type="ChEBI" id="CHEBI:192470"/>
    </reaction>
</comment>
<comment type="catalytic activity">
    <reaction evidence="20">
        <text>L-lysyl-glycine(out) = L-lysyl-glycine(in)</text>
        <dbReference type="Rhea" id="RHEA:79407"/>
        <dbReference type="ChEBI" id="CHEBI:191202"/>
    </reaction>
</comment>
<evidence type="ECO:0000256" key="4">
    <source>
        <dbReference type="ARBA" id="ARBA00022692"/>
    </source>
</evidence>
<evidence type="ECO:0000313" key="28">
    <source>
        <dbReference type="Proteomes" id="UP000295717"/>
    </source>
</evidence>
<dbReference type="PANTHER" id="PTHR23512:SF3">
    <property type="entry name" value="MAJOR FACILITATOR SUPERFAMILY DOMAIN-CONTAINING PROTEIN 1"/>
    <property type="match status" value="1"/>
</dbReference>
<evidence type="ECO:0000259" key="26">
    <source>
        <dbReference type="PROSITE" id="PS50850"/>
    </source>
</evidence>
<comment type="subunit">
    <text evidence="24">Homodimer. Interacts with lysosomal protein GLMP (via lumenal domain); the interaction starts while both proteins are still in the endoplasmic reticulum and is required for stabilization of MFSD1 in lysosomes but has no direct effect on its targeting to lysosomes or transporter activity.</text>
</comment>
<comment type="catalytic activity">
    <reaction evidence="10">
        <text>L-alpha-aminoacyl-L-arginine(out) = L-alpha-aminoacyl-L-arginine(in)</text>
        <dbReference type="Rhea" id="RHEA:79367"/>
        <dbReference type="ChEBI" id="CHEBI:229968"/>
    </reaction>
</comment>
<dbReference type="PANTHER" id="PTHR23512">
    <property type="entry name" value="MAJOR FACILITATOR SUPERFAMILY DOMAIN-CONTAINING PROTEIN 1"/>
    <property type="match status" value="1"/>
</dbReference>
<evidence type="ECO:0000256" key="15">
    <source>
        <dbReference type="ARBA" id="ARBA00044899"/>
    </source>
</evidence>
<dbReference type="SUPFAM" id="SSF103473">
    <property type="entry name" value="MFS general substrate transporter"/>
    <property type="match status" value="1"/>
</dbReference>
<evidence type="ECO:0000256" key="11">
    <source>
        <dbReference type="ARBA" id="ARBA00044884"/>
    </source>
</evidence>
<evidence type="ECO:0000256" key="7">
    <source>
        <dbReference type="ARBA" id="ARBA00023228"/>
    </source>
</evidence>
<evidence type="ECO:0000256" key="12">
    <source>
        <dbReference type="ARBA" id="ARBA00044891"/>
    </source>
</evidence>
<gene>
    <name evidence="27" type="ORF">EDC35_103233</name>
</gene>
<keyword evidence="28" id="KW-1185">Reference proteome</keyword>
<evidence type="ECO:0000256" key="14">
    <source>
        <dbReference type="ARBA" id="ARBA00044898"/>
    </source>
</evidence>
<dbReference type="PROSITE" id="PS50850">
    <property type="entry name" value="MFS"/>
    <property type="match status" value="1"/>
</dbReference>
<dbReference type="GO" id="GO:0005765">
    <property type="term" value="C:lysosomal membrane"/>
    <property type="evidence" value="ECO:0007669"/>
    <property type="project" value="UniProtKB-SubCell"/>
</dbReference>
<evidence type="ECO:0000256" key="5">
    <source>
        <dbReference type="ARBA" id="ARBA00022989"/>
    </source>
</evidence>
<comment type="catalytic activity">
    <reaction evidence="12">
        <text>L-lysyl-L-alpha-amino acid(out) = L-lysyl-L-alpha-amino acid(in)</text>
        <dbReference type="Rhea" id="RHEA:79387"/>
        <dbReference type="ChEBI" id="CHEBI:229965"/>
    </reaction>
</comment>
<evidence type="ECO:0000256" key="23">
    <source>
        <dbReference type="ARBA" id="ARBA00045709"/>
    </source>
</evidence>
<evidence type="ECO:0000256" key="18">
    <source>
        <dbReference type="ARBA" id="ARBA00044912"/>
    </source>
</evidence>
<comment type="catalytic activity">
    <reaction evidence="9">
        <text>L-histidyl-glycine(out) = L-histidyl-glycine(in)</text>
        <dbReference type="Rhea" id="RHEA:79395"/>
        <dbReference type="ChEBI" id="CHEBI:229957"/>
    </reaction>
</comment>
<comment type="catalytic activity">
    <reaction evidence="16">
        <text>L-lysyl-L-lysine(out) = L-lysyl-L-lysine(in)</text>
        <dbReference type="Rhea" id="RHEA:79403"/>
        <dbReference type="ChEBI" id="CHEBI:229956"/>
    </reaction>
</comment>
<feature type="transmembrane region" description="Helical" evidence="25">
    <location>
        <begin position="274"/>
        <end position="293"/>
    </location>
</feature>
<evidence type="ECO:0000256" key="25">
    <source>
        <dbReference type="SAM" id="Phobius"/>
    </source>
</evidence>
<feature type="transmembrane region" description="Helical" evidence="25">
    <location>
        <begin position="177"/>
        <end position="196"/>
    </location>
</feature>
<comment type="catalytic activity">
    <reaction evidence="13">
        <text>L-alpha-aminoacyl-L-lysine(out) = L-alpha-aminoacyl-L-lysine(in)</text>
        <dbReference type="Rhea" id="RHEA:79383"/>
        <dbReference type="ChEBI" id="CHEBI:229966"/>
    </reaction>
</comment>
<feature type="transmembrane region" description="Helical" evidence="25">
    <location>
        <begin position="83"/>
        <end position="105"/>
    </location>
</feature>
<proteinExistence type="inferred from homology"/>
<accession>A0A4R3N0A8</accession>
<feature type="transmembrane region" description="Helical" evidence="25">
    <location>
        <begin position="20"/>
        <end position="37"/>
    </location>
</feature>
<feature type="transmembrane region" description="Helical" evidence="25">
    <location>
        <begin position="49"/>
        <end position="71"/>
    </location>
</feature>
<feature type="transmembrane region" description="Helical" evidence="25">
    <location>
        <begin position="111"/>
        <end position="130"/>
    </location>
</feature>
<protein>
    <recommendedName>
        <fullName evidence="21">Lysosomal dipeptide transporter MFSD1</fullName>
    </recommendedName>
    <alternativeName>
        <fullName evidence="22">Major facilitator superfamily domain-containing protein 1</fullName>
    </alternativeName>
</protein>
<keyword evidence="6 25" id="KW-0472">Membrane</keyword>
<dbReference type="InterPro" id="IPR011701">
    <property type="entry name" value="MFS"/>
</dbReference>
<dbReference type="EMBL" id="SMAO01000003">
    <property type="protein sequence ID" value="TCT22134.1"/>
    <property type="molecule type" value="Genomic_DNA"/>
</dbReference>
<reference evidence="27 28" key="1">
    <citation type="submission" date="2019-03" db="EMBL/GenBank/DDBJ databases">
        <title>Genomic Encyclopedia of Type Strains, Phase IV (KMG-IV): sequencing the most valuable type-strain genomes for metagenomic binning, comparative biology and taxonomic classification.</title>
        <authorList>
            <person name="Goeker M."/>
        </authorList>
    </citation>
    <scope>NUCLEOTIDE SEQUENCE [LARGE SCALE GENOMIC DNA]</scope>
    <source>
        <strain evidence="27 28">DSM 13587</strain>
    </source>
</reference>
<evidence type="ECO:0000256" key="19">
    <source>
        <dbReference type="ARBA" id="ARBA00044919"/>
    </source>
</evidence>
<comment type="catalytic activity">
    <reaction evidence="15">
        <text>L-arginyl-L-alpha-amino acid(out) = L-arginyl-L-alpha-amino acid(in)</text>
        <dbReference type="Rhea" id="RHEA:79371"/>
        <dbReference type="ChEBI" id="CHEBI:84315"/>
    </reaction>
</comment>
<evidence type="ECO:0000256" key="8">
    <source>
        <dbReference type="ARBA" id="ARBA00044876"/>
    </source>
</evidence>
<sequence length="444" mass="47454">MPIDPIDDPINRRRFQRLRWTIYAILILAYMTVYFHRMAPGVVAADLMAAFHTSGAALGSLAAMYYYIYTAMQIPAGVLADTLGARIGVALGCLVAGAGSVLFGLAETFEAAAVGRFLVGLGVSVVFVGLMRSNTQWFSERYYGVISGLTLLLGNVGSILAAGPLALLLHVTSWRSVFVGIGLLSVIIAVLTVLFVRSRPEDAGLPSVRELEGLPPHPPRHQHWLLDLRGVFATPAVWPSFFVMFGVTGSLFAFAGLWGVPLMRDVFGLDRTDASFYTTAALTGFALGSFLMGSLSDHLGRRKPVMIGASALSVLAWLALILLPWGPGWTGLTLYALLGLSAGGFVVGYAAAKEVVPPGVAGMAIALVNTGLFLGAAIMQPAFGWVMDLTWTGALIDGVRHYTLSDYHNGLWLSGGFALLGLIAALFVRETHCRQVPRDERPAL</sequence>
<evidence type="ECO:0000256" key="24">
    <source>
        <dbReference type="ARBA" id="ARBA00046376"/>
    </source>
</evidence>
<evidence type="ECO:0000256" key="6">
    <source>
        <dbReference type="ARBA" id="ARBA00023136"/>
    </source>
</evidence>
<evidence type="ECO:0000256" key="13">
    <source>
        <dbReference type="ARBA" id="ARBA00044893"/>
    </source>
</evidence>
<dbReference type="Gene3D" id="1.20.1250.20">
    <property type="entry name" value="MFS general substrate transporter like domains"/>
    <property type="match status" value="2"/>
</dbReference>
<feature type="domain" description="Major facilitator superfamily (MFS) profile" evidence="26">
    <location>
        <begin position="22"/>
        <end position="433"/>
    </location>
</feature>
<evidence type="ECO:0000313" key="27">
    <source>
        <dbReference type="EMBL" id="TCT22134.1"/>
    </source>
</evidence>
<evidence type="ECO:0000256" key="9">
    <source>
        <dbReference type="ARBA" id="ARBA00044878"/>
    </source>
</evidence>
<evidence type="ECO:0000256" key="22">
    <source>
        <dbReference type="ARBA" id="ARBA00045018"/>
    </source>
</evidence>
<comment type="catalytic activity">
    <reaction evidence="18">
        <text>L-histidyl-L-alpha-amino acid(out) = L-histidyl-L-alpha-amino acid(in)</text>
        <dbReference type="Rhea" id="RHEA:79379"/>
        <dbReference type="ChEBI" id="CHEBI:229964"/>
    </reaction>
</comment>
<evidence type="ECO:0000256" key="21">
    <source>
        <dbReference type="ARBA" id="ARBA00044985"/>
    </source>
</evidence>
<dbReference type="AlphaFoldDB" id="A0A4R3N0A8"/>
<comment type="caution">
    <text evidence="27">The sequence shown here is derived from an EMBL/GenBank/DDBJ whole genome shotgun (WGS) entry which is preliminary data.</text>
</comment>
<dbReference type="PIRSF" id="PIRSF002808">
    <property type="entry name" value="Hexose_phosphate_transp"/>
    <property type="match status" value="1"/>
</dbReference>
<dbReference type="Proteomes" id="UP000295717">
    <property type="component" value="Unassembled WGS sequence"/>
</dbReference>
<dbReference type="InterPro" id="IPR036259">
    <property type="entry name" value="MFS_trans_sf"/>
</dbReference>
<keyword evidence="5 25" id="KW-1133">Transmembrane helix</keyword>
<evidence type="ECO:0000256" key="10">
    <source>
        <dbReference type="ARBA" id="ARBA00044881"/>
    </source>
</evidence>
<feature type="transmembrane region" description="Helical" evidence="25">
    <location>
        <begin position="364"/>
        <end position="387"/>
    </location>
</feature>
<comment type="similarity">
    <text evidence="2">Belongs to the major facilitator superfamily.</text>
</comment>
<evidence type="ECO:0000256" key="20">
    <source>
        <dbReference type="ARBA" id="ARBA00044924"/>
    </source>
</evidence>
<keyword evidence="4 25" id="KW-0812">Transmembrane</keyword>
<feature type="transmembrane region" description="Helical" evidence="25">
    <location>
        <begin position="142"/>
        <end position="171"/>
    </location>
</feature>
<dbReference type="OrthoDB" id="5620971at2"/>
<keyword evidence="3" id="KW-0813">Transport</keyword>
<dbReference type="InterPro" id="IPR020846">
    <property type="entry name" value="MFS_dom"/>
</dbReference>
<feature type="transmembrane region" description="Helical" evidence="25">
    <location>
        <begin position="230"/>
        <end position="254"/>
    </location>
</feature>
<feature type="transmembrane region" description="Helical" evidence="25">
    <location>
        <begin position="407"/>
        <end position="428"/>
    </location>
</feature>